<keyword evidence="3" id="KW-0804">Transcription</keyword>
<organism evidence="5 6">
    <name type="scientific">Sphingomonas albertensis</name>
    <dbReference type="NCBI Taxonomy" id="2762591"/>
    <lineage>
        <taxon>Bacteria</taxon>
        <taxon>Pseudomonadati</taxon>
        <taxon>Pseudomonadota</taxon>
        <taxon>Alphaproteobacteria</taxon>
        <taxon>Sphingomonadales</taxon>
        <taxon>Sphingomonadaceae</taxon>
        <taxon>Sphingomonas</taxon>
    </lineage>
</organism>
<dbReference type="InterPro" id="IPR050204">
    <property type="entry name" value="AraC_XylS_family_regulators"/>
</dbReference>
<gene>
    <name evidence="5" type="ORF">H8S47_00130</name>
</gene>
<evidence type="ECO:0000259" key="4">
    <source>
        <dbReference type="PROSITE" id="PS01124"/>
    </source>
</evidence>
<protein>
    <submittedName>
        <fullName evidence="5">Helix-turn-helix transcriptional regulator</fullName>
    </submittedName>
</protein>
<dbReference type="RefSeq" id="WP_187501911.1">
    <property type="nucleotide sequence ID" value="NZ_CP162536.1"/>
</dbReference>
<reference evidence="5 6" key="1">
    <citation type="submission" date="2020-08" db="EMBL/GenBank/DDBJ databases">
        <title>Putative novel bacterial strains isolated from necrotic wheat leaf tissues caused by Xanthomonas translucens.</title>
        <authorList>
            <person name="Tambong J.T."/>
        </authorList>
    </citation>
    <scope>NUCLEOTIDE SEQUENCE [LARGE SCALE GENOMIC DNA]</scope>
    <source>
        <strain evidence="6">DOAB 1063</strain>
    </source>
</reference>
<feature type="domain" description="HTH araC/xylS-type" evidence="4">
    <location>
        <begin position="167"/>
        <end position="265"/>
    </location>
</feature>
<dbReference type="InterPro" id="IPR009057">
    <property type="entry name" value="Homeodomain-like_sf"/>
</dbReference>
<dbReference type="Pfam" id="PF12833">
    <property type="entry name" value="HTH_18"/>
    <property type="match status" value="1"/>
</dbReference>
<dbReference type="PANTHER" id="PTHR46796:SF14">
    <property type="entry name" value="TRANSCRIPTIONAL REGULATORY PROTEIN"/>
    <property type="match status" value="1"/>
</dbReference>
<evidence type="ECO:0000256" key="3">
    <source>
        <dbReference type="ARBA" id="ARBA00023163"/>
    </source>
</evidence>
<evidence type="ECO:0000256" key="1">
    <source>
        <dbReference type="ARBA" id="ARBA00023015"/>
    </source>
</evidence>
<dbReference type="Proteomes" id="UP000597613">
    <property type="component" value="Unassembled WGS sequence"/>
</dbReference>
<evidence type="ECO:0000256" key="2">
    <source>
        <dbReference type="ARBA" id="ARBA00023125"/>
    </source>
</evidence>
<name>A0ABR7AJA4_9SPHN</name>
<dbReference type="InterPro" id="IPR018062">
    <property type="entry name" value="HTH_AraC-typ_CS"/>
</dbReference>
<dbReference type="EMBL" id="JACONT010000001">
    <property type="protein sequence ID" value="MBC3940087.1"/>
    <property type="molecule type" value="Genomic_DNA"/>
</dbReference>
<evidence type="ECO:0000313" key="5">
    <source>
        <dbReference type="EMBL" id="MBC3940087.1"/>
    </source>
</evidence>
<dbReference type="SUPFAM" id="SSF46689">
    <property type="entry name" value="Homeodomain-like"/>
    <property type="match status" value="2"/>
</dbReference>
<dbReference type="PROSITE" id="PS01124">
    <property type="entry name" value="HTH_ARAC_FAMILY_2"/>
    <property type="match status" value="1"/>
</dbReference>
<keyword evidence="1" id="KW-0805">Transcription regulation</keyword>
<evidence type="ECO:0000313" key="6">
    <source>
        <dbReference type="Proteomes" id="UP000597613"/>
    </source>
</evidence>
<sequence>MTRPLALREDTGARGMVSRRQFAKQTLVYFPDASRVVHGSDDHPNQRYDVPQGTVVIALRHEPETIELIENTTMVTLELQDDLLGDMAQTVLGRVDTALVASSGIVDTRLTALFETLRTEHRAGYPTGQAFAEAIERSIVAFLLTHHASEAAPAAVAKGGLAPFQARRVVEYIDDRLSETITIRDLAVTCQLSISHFARSFAVTFNETPHRYLMRRRLLRAKDLLRGADTSLLDVAQLTGFQTQQHFSRVFAHATGTTPGTFRRANG</sequence>
<comment type="caution">
    <text evidence="5">The sequence shown here is derived from an EMBL/GenBank/DDBJ whole genome shotgun (WGS) entry which is preliminary data.</text>
</comment>
<dbReference type="SMART" id="SM00342">
    <property type="entry name" value="HTH_ARAC"/>
    <property type="match status" value="1"/>
</dbReference>
<dbReference type="PANTHER" id="PTHR46796">
    <property type="entry name" value="HTH-TYPE TRANSCRIPTIONAL ACTIVATOR RHAS-RELATED"/>
    <property type="match status" value="1"/>
</dbReference>
<keyword evidence="6" id="KW-1185">Reference proteome</keyword>
<dbReference type="Gene3D" id="1.10.10.60">
    <property type="entry name" value="Homeodomain-like"/>
    <property type="match status" value="1"/>
</dbReference>
<accession>A0ABR7AJA4</accession>
<dbReference type="InterPro" id="IPR018060">
    <property type="entry name" value="HTH_AraC"/>
</dbReference>
<proteinExistence type="predicted"/>
<dbReference type="PROSITE" id="PS00041">
    <property type="entry name" value="HTH_ARAC_FAMILY_1"/>
    <property type="match status" value="1"/>
</dbReference>
<keyword evidence="2" id="KW-0238">DNA-binding</keyword>